<dbReference type="OrthoDB" id="1012796at2"/>
<evidence type="ECO:0000256" key="1">
    <source>
        <dbReference type="ARBA" id="ARBA00022723"/>
    </source>
</evidence>
<organism evidence="4 5">
    <name type="scientific">Porphyromonas uenonis 60-3</name>
    <dbReference type="NCBI Taxonomy" id="596327"/>
    <lineage>
        <taxon>Bacteria</taxon>
        <taxon>Pseudomonadati</taxon>
        <taxon>Bacteroidota</taxon>
        <taxon>Bacteroidia</taxon>
        <taxon>Bacteroidales</taxon>
        <taxon>Porphyromonadaceae</taxon>
        <taxon>Porphyromonas</taxon>
    </lineage>
</organism>
<sequence length="129" mass="14863">MKHEIIPVSPELLALIGTEGINALGLPKREIFLLDIVVAGTTFCPIVQELYPMLLPDTVLRMVRQPHNEHDEHAIAIYYEEHRIGYVPQELNLVISRLMDAGKEFYARVVQVKKINEWIRISAQLFMIE</sequence>
<feature type="domain" description="HIRAN" evidence="3">
    <location>
        <begin position="31"/>
        <end position="127"/>
    </location>
</feature>
<evidence type="ECO:0000313" key="4">
    <source>
        <dbReference type="EMBL" id="EEK16492.1"/>
    </source>
</evidence>
<evidence type="ECO:0000259" key="3">
    <source>
        <dbReference type="SMART" id="SM00910"/>
    </source>
</evidence>
<protein>
    <submittedName>
        <fullName evidence="4">HIRAN domain protein</fullName>
    </submittedName>
</protein>
<dbReference type="SMART" id="SM00910">
    <property type="entry name" value="HIRAN"/>
    <property type="match status" value="1"/>
</dbReference>
<evidence type="ECO:0000313" key="5">
    <source>
        <dbReference type="Proteomes" id="UP000003303"/>
    </source>
</evidence>
<dbReference type="InterPro" id="IPR014905">
    <property type="entry name" value="HIRAN"/>
</dbReference>
<dbReference type="Gene3D" id="3.30.70.2330">
    <property type="match status" value="1"/>
</dbReference>
<evidence type="ECO:0000256" key="2">
    <source>
        <dbReference type="ARBA" id="ARBA00022801"/>
    </source>
</evidence>
<name>C2MCV5_9PORP</name>
<keyword evidence="2" id="KW-0378">Hydrolase</keyword>
<reference evidence="4 5" key="1">
    <citation type="submission" date="2009-04" db="EMBL/GenBank/DDBJ databases">
        <authorList>
            <person name="Sebastian Y."/>
            <person name="Madupu R."/>
            <person name="Durkin A.S."/>
            <person name="Torralba M."/>
            <person name="Methe B."/>
            <person name="Sutton G.G."/>
            <person name="Strausberg R.L."/>
            <person name="Nelson K.E."/>
        </authorList>
    </citation>
    <scope>NUCLEOTIDE SEQUENCE [LARGE SCALE GENOMIC DNA]</scope>
    <source>
        <strain evidence="4 5">60-3</strain>
    </source>
</reference>
<dbReference type="RefSeq" id="WP_007365671.1">
    <property type="nucleotide sequence ID" value="NZ_ACLR01000179.1"/>
</dbReference>
<dbReference type="EMBL" id="ACLR01000179">
    <property type="protein sequence ID" value="EEK16492.1"/>
    <property type="molecule type" value="Genomic_DNA"/>
</dbReference>
<dbReference type="STRING" id="596327.PORUE0001_1787"/>
<dbReference type="GO" id="GO:0008270">
    <property type="term" value="F:zinc ion binding"/>
    <property type="evidence" value="ECO:0007669"/>
    <property type="project" value="InterPro"/>
</dbReference>
<accession>C2MCV5</accession>
<proteinExistence type="predicted"/>
<dbReference type="GO" id="GO:0016818">
    <property type="term" value="F:hydrolase activity, acting on acid anhydrides, in phosphorus-containing anhydrides"/>
    <property type="evidence" value="ECO:0007669"/>
    <property type="project" value="InterPro"/>
</dbReference>
<dbReference type="GO" id="GO:0003676">
    <property type="term" value="F:nucleic acid binding"/>
    <property type="evidence" value="ECO:0007669"/>
    <property type="project" value="InterPro"/>
</dbReference>
<keyword evidence="1" id="KW-0479">Metal-binding</keyword>
<comment type="caution">
    <text evidence="4">The sequence shown here is derived from an EMBL/GenBank/DDBJ whole genome shotgun (WGS) entry which is preliminary data.</text>
</comment>
<dbReference type="eggNOG" id="ENOG5032I71">
    <property type="taxonomic scope" value="Bacteria"/>
</dbReference>
<dbReference type="Pfam" id="PF08797">
    <property type="entry name" value="HIRAN"/>
    <property type="match status" value="1"/>
</dbReference>
<dbReference type="AlphaFoldDB" id="C2MCV5"/>
<dbReference type="Proteomes" id="UP000003303">
    <property type="component" value="Unassembled WGS sequence"/>
</dbReference>
<gene>
    <name evidence="4" type="ORF">PORUE0001_1787</name>
</gene>
<keyword evidence="5" id="KW-1185">Reference proteome</keyword>